<sequence length="124" mass="12905">MRKLVLTIGMALASMMATTAFGQGGEADPAQAKARPAPKTSATQRAAARNERKAEGAEAARGPQIGEGVSKPEPEVKVSSEERRAATAKRRATNRAANKAGAFSRGGNVDAPERQKPPVSPRSP</sequence>
<evidence type="ECO:0000313" key="4">
    <source>
        <dbReference type="Proteomes" id="UP001184230"/>
    </source>
</evidence>
<name>A0ABU1ND85_9BURK</name>
<dbReference type="EMBL" id="JAVDRF010000004">
    <property type="protein sequence ID" value="MDR6536293.1"/>
    <property type="molecule type" value="Genomic_DNA"/>
</dbReference>
<keyword evidence="4" id="KW-1185">Reference proteome</keyword>
<accession>A0ABU1ND85</accession>
<feature type="compositionally biased region" description="Basic and acidic residues" evidence="1">
    <location>
        <begin position="70"/>
        <end position="85"/>
    </location>
</feature>
<organism evidence="3 4">
    <name type="scientific">Variovorax soli</name>
    <dbReference type="NCBI Taxonomy" id="376815"/>
    <lineage>
        <taxon>Bacteria</taxon>
        <taxon>Pseudomonadati</taxon>
        <taxon>Pseudomonadota</taxon>
        <taxon>Betaproteobacteria</taxon>
        <taxon>Burkholderiales</taxon>
        <taxon>Comamonadaceae</taxon>
        <taxon>Variovorax</taxon>
    </lineage>
</organism>
<proteinExistence type="predicted"/>
<comment type="caution">
    <text evidence="3">The sequence shown here is derived from an EMBL/GenBank/DDBJ whole genome shotgun (WGS) entry which is preliminary data.</text>
</comment>
<evidence type="ECO:0000313" key="3">
    <source>
        <dbReference type="EMBL" id="MDR6536293.1"/>
    </source>
</evidence>
<protein>
    <submittedName>
        <fullName evidence="3">Ni/Co efflux regulator RcnB</fullName>
    </submittedName>
</protein>
<feature type="signal peptide" evidence="2">
    <location>
        <begin position="1"/>
        <end position="22"/>
    </location>
</feature>
<feature type="chain" id="PRO_5046510475" evidence="2">
    <location>
        <begin position="23"/>
        <end position="124"/>
    </location>
</feature>
<keyword evidence="2" id="KW-0732">Signal</keyword>
<evidence type="ECO:0000256" key="1">
    <source>
        <dbReference type="SAM" id="MobiDB-lite"/>
    </source>
</evidence>
<evidence type="ECO:0000256" key="2">
    <source>
        <dbReference type="SAM" id="SignalP"/>
    </source>
</evidence>
<gene>
    <name evidence="3" type="ORF">J2739_002066</name>
</gene>
<dbReference type="Proteomes" id="UP001184230">
    <property type="component" value="Unassembled WGS sequence"/>
</dbReference>
<feature type="region of interest" description="Disordered" evidence="1">
    <location>
        <begin position="22"/>
        <end position="124"/>
    </location>
</feature>
<reference evidence="3 4" key="1">
    <citation type="submission" date="2023-07" db="EMBL/GenBank/DDBJ databases">
        <title>Sorghum-associated microbial communities from plants grown in Nebraska, USA.</title>
        <authorList>
            <person name="Schachtman D."/>
        </authorList>
    </citation>
    <scope>NUCLEOTIDE SEQUENCE [LARGE SCALE GENOMIC DNA]</scope>
    <source>
        <strain evidence="3 4">DS1781</strain>
    </source>
</reference>
<feature type="compositionally biased region" description="Basic and acidic residues" evidence="1">
    <location>
        <begin position="48"/>
        <end position="58"/>
    </location>
</feature>